<keyword evidence="8 13" id="KW-1133">Transmembrane helix</keyword>
<evidence type="ECO:0000256" key="1">
    <source>
        <dbReference type="ARBA" id="ARBA00002510"/>
    </source>
</evidence>
<feature type="transmembrane region" description="Helical" evidence="13">
    <location>
        <begin position="94"/>
        <end position="114"/>
    </location>
</feature>
<keyword evidence="16" id="KW-1185">Reference proteome</keyword>
<keyword evidence="12" id="KW-0170">Cobalt</keyword>
<evidence type="ECO:0000256" key="10">
    <source>
        <dbReference type="ARBA" id="ARBA00023112"/>
    </source>
</evidence>
<dbReference type="PANTHER" id="PTHR40659:SF1">
    <property type="entry name" value="NICKEL_COBALT EFFLUX SYSTEM RCNA"/>
    <property type="match status" value="1"/>
</dbReference>
<feature type="compositionally biased region" description="Basic residues" evidence="14">
    <location>
        <begin position="124"/>
        <end position="137"/>
    </location>
</feature>
<keyword evidence="11 13" id="KW-0472">Membrane</keyword>
<evidence type="ECO:0000256" key="2">
    <source>
        <dbReference type="ARBA" id="ARBA00004651"/>
    </source>
</evidence>
<feature type="transmembrane region" description="Helical" evidence="13">
    <location>
        <begin position="16"/>
        <end position="36"/>
    </location>
</feature>
<keyword evidence="9" id="KW-0406">Ion transport</keyword>
<reference evidence="15 16" key="1">
    <citation type="submission" date="2023-08" db="EMBL/GenBank/DDBJ databases">
        <title>Phytohabitans sansha sp. nov., isolated from marine sediment.</title>
        <authorList>
            <person name="Zhao Y."/>
            <person name="Yi K."/>
        </authorList>
    </citation>
    <scope>NUCLEOTIDE SEQUENCE [LARGE SCALE GENOMIC DNA]</scope>
    <source>
        <strain evidence="15 16">ZYX-F-186</strain>
    </source>
</reference>
<keyword evidence="5" id="KW-1003">Cell membrane</keyword>
<dbReference type="InterPro" id="IPR011541">
    <property type="entry name" value="Ni/Co_transpt_high_affinity"/>
</dbReference>
<dbReference type="Proteomes" id="UP001230908">
    <property type="component" value="Unassembled WGS sequence"/>
</dbReference>
<feature type="region of interest" description="Disordered" evidence="14">
    <location>
        <begin position="124"/>
        <end position="156"/>
    </location>
</feature>
<evidence type="ECO:0000256" key="7">
    <source>
        <dbReference type="ARBA" id="ARBA00022692"/>
    </source>
</evidence>
<organism evidence="15 16">
    <name type="scientific">Phytohabitans maris</name>
    <dbReference type="NCBI Taxonomy" id="3071409"/>
    <lineage>
        <taxon>Bacteria</taxon>
        <taxon>Bacillati</taxon>
        <taxon>Actinomycetota</taxon>
        <taxon>Actinomycetes</taxon>
        <taxon>Micromonosporales</taxon>
        <taxon>Micromonosporaceae</taxon>
    </lineage>
</organism>
<evidence type="ECO:0000256" key="8">
    <source>
        <dbReference type="ARBA" id="ARBA00022989"/>
    </source>
</evidence>
<gene>
    <name evidence="15" type="ORF">RB614_00560</name>
</gene>
<dbReference type="RefSeq" id="WP_308710281.1">
    <property type="nucleotide sequence ID" value="NZ_JAVHUY010000001.1"/>
</dbReference>
<keyword evidence="6" id="KW-0533">Nickel</keyword>
<evidence type="ECO:0000256" key="5">
    <source>
        <dbReference type="ARBA" id="ARBA00022475"/>
    </source>
</evidence>
<keyword evidence="3" id="KW-0171">Cobalt transport</keyword>
<feature type="compositionally biased region" description="Basic and acidic residues" evidence="14">
    <location>
        <begin position="138"/>
        <end position="156"/>
    </location>
</feature>
<keyword evidence="7 13" id="KW-0812">Transmembrane</keyword>
<dbReference type="EMBL" id="JAVHUY010000001">
    <property type="protein sequence ID" value="MDQ7903010.1"/>
    <property type="molecule type" value="Genomic_DNA"/>
</dbReference>
<evidence type="ECO:0000313" key="16">
    <source>
        <dbReference type="Proteomes" id="UP001230908"/>
    </source>
</evidence>
<evidence type="ECO:0000256" key="4">
    <source>
        <dbReference type="ARBA" id="ARBA00022448"/>
    </source>
</evidence>
<feature type="transmembrane region" description="Helical" evidence="13">
    <location>
        <begin position="234"/>
        <end position="260"/>
    </location>
</feature>
<evidence type="ECO:0000256" key="13">
    <source>
        <dbReference type="RuleBase" id="RU362101"/>
    </source>
</evidence>
<evidence type="ECO:0000256" key="3">
    <source>
        <dbReference type="ARBA" id="ARBA00022426"/>
    </source>
</evidence>
<feature type="transmembrane region" description="Helical" evidence="13">
    <location>
        <begin position="164"/>
        <end position="188"/>
    </location>
</feature>
<dbReference type="PANTHER" id="PTHR40659">
    <property type="entry name" value="NICKEL/COBALT EFFLUX SYSTEM RCNA"/>
    <property type="match status" value="1"/>
</dbReference>
<protein>
    <recommendedName>
        <fullName evidence="13">Nickel/cobalt efflux system</fullName>
    </recommendedName>
</protein>
<evidence type="ECO:0000256" key="11">
    <source>
        <dbReference type="ARBA" id="ARBA00023136"/>
    </source>
</evidence>
<accession>A0ABU0Z7H3</accession>
<keyword evidence="4 13" id="KW-0813">Transport</keyword>
<evidence type="ECO:0000256" key="12">
    <source>
        <dbReference type="ARBA" id="ARBA00023285"/>
    </source>
</evidence>
<keyword evidence="10" id="KW-0921">Nickel transport</keyword>
<sequence>MTGFDNRLVALFDGQAVFWLALVTAVAVGAAHAVAPGHGKSITAAYLVGTRGRYRDAVRLGLIVALMHTFSVLVLALVWVGVSGMASLGTETVTAWMQVAAGLVVIGVGAHLLWRHVRKRRHAHSHAHAHAHAHAHSHGHDHDHEHPHDHHHEVPEDPWSRRGLVALGLSGGLLPSPSAFVVLVSGLLTGRALGAVVLVVAFGVGMAATLTAVGVLSLRGWALLSGRTRRWSTAWVPALAGAGVCLGGTLYLAAAVSVLAA</sequence>
<comment type="function">
    <text evidence="1">Efflux system for nickel and cobalt.</text>
</comment>
<name>A0ABU0Z7H3_9ACTN</name>
<evidence type="ECO:0000256" key="14">
    <source>
        <dbReference type="SAM" id="MobiDB-lite"/>
    </source>
</evidence>
<comment type="caution">
    <text evidence="15">The sequence shown here is derived from an EMBL/GenBank/DDBJ whole genome shotgun (WGS) entry which is preliminary data.</text>
</comment>
<dbReference type="InterPro" id="IPR051224">
    <property type="entry name" value="NiCoT_RcnA"/>
</dbReference>
<comment type="subcellular location">
    <subcellularLocation>
        <location evidence="2 13">Cell membrane</location>
        <topology evidence="2 13">Multi-pass membrane protein</topology>
    </subcellularLocation>
</comment>
<proteinExistence type="inferred from homology"/>
<comment type="similarity">
    <text evidence="13">Belongs to the NiCoT transporter (TC 2.A.52) family.</text>
</comment>
<dbReference type="Pfam" id="PF03824">
    <property type="entry name" value="NicO"/>
    <property type="match status" value="1"/>
</dbReference>
<evidence type="ECO:0000256" key="6">
    <source>
        <dbReference type="ARBA" id="ARBA00022596"/>
    </source>
</evidence>
<evidence type="ECO:0000313" key="15">
    <source>
        <dbReference type="EMBL" id="MDQ7903010.1"/>
    </source>
</evidence>
<feature type="transmembrane region" description="Helical" evidence="13">
    <location>
        <begin position="194"/>
        <end position="222"/>
    </location>
</feature>
<feature type="transmembrane region" description="Helical" evidence="13">
    <location>
        <begin position="57"/>
        <end position="82"/>
    </location>
</feature>
<evidence type="ECO:0000256" key="9">
    <source>
        <dbReference type="ARBA" id="ARBA00023065"/>
    </source>
</evidence>